<dbReference type="Gene3D" id="3.40.50.300">
    <property type="entry name" value="P-loop containing nucleotide triphosphate hydrolases"/>
    <property type="match status" value="1"/>
</dbReference>
<dbReference type="AlphaFoldDB" id="A0A6N2SLK9"/>
<keyword evidence="2" id="KW-0808">Transferase</keyword>
<feature type="domain" description="Phosphoribulokinase/uridine kinase" evidence="1">
    <location>
        <begin position="57"/>
        <end position="229"/>
    </location>
</feature>
<dbReference type="EMBL" id="CACRSL010000003">
    <property type="protein sequence ID" value="VYS92690.1"/>
    <property type="molecule type" value="Genomic_DNA"/>
</dbReference>
<protein>
    <submittedName>
        <fullName evidence="2">Uridine kinase</fullName>
        <ecNumber evidence="2">2.7.1.48</ecNumber>
    </submittedName>
</protein>
<reference evidence="2" key="1">
    <citation type="submission" date="2019-11" db="EMBL/GenBank/DDBJ databases">
        <authorList>
            <person name="Feng L."/>
        </authorList>
    </citation>
    <scope>NUCLEOTIDE SEQUENCE</scope>
    <source>
        <strain evidence="2">AundefinedLFYP135</strain>
    </source>
</reference>
<dbReference type="EC" id="2.7.1.48" evidence="2"/>
<organism evidence="2">
    <name type="scientific">uncultured Anaerotruncus sp</name>
    <dbReference type="NCBI Taxonomy" id="905011"/>
    <lineage>
        <taxon>Bacteria</taxon>
        <taxon>Bacillati</taxon>
        <taxon>Bacillota</taxon>
        <taxon>Clostridia</taxon>
        <taxon>Eubacteriales</taxon>
        <taxon>Oscillospiraceae</taxon>
        <taxon>Anaerotruncus</taxon>
        <taxon>environmental samples</taxon>
    </lineage>
</organism>
<keyword evidence="2" id="KW-0418">Kinase</keyword>
<dbReference type="InterPro" id="IPR006083">
    <property type="entry name" value="PRK/URK"/>
</dbReference>
<dbReference type="SUPFAM" id="SSF52540">
    <property type="entry name" value="P-loop containing nucleoside triphosphate hydrolases"/>
    <property type="match status" value="1"/>
</dbReference>
<gene>
    <name evidence="2" type="primary">udk_1</name>
    <name evidence="2" type="ORF">AULFYP135_00945</name>
</gene>
<dbReference type="GO" id="GO:0005524">
    <property type="term" value="F:ATP binding"/>
    <property type="evidence" value="ECO:0007669"/>
    <property type="project" value="InterPro"/>
</dbReference>
<sequence length="312" mass="35558">MKHTHSNQPAALSIASVNQLAQTAPQQLVERTHQRYQDQLRTVAQAILQRPAQRRVVLLAGPSASGKTTVARDLSQMITELGTPALTVSMDDFYLGHYPLLPDGTENFESFEALDIELFDHCMAQLLGEGKTRLPKFDFVTVTRSMNKEESILPEGGVVVVEGIHTMNPRVSINLPSENLFRLYVHVDSQFVDDKGQTLLTPKNIRLMRRMLRDRNFRNYSIFNTLGRWDHVLSEERESLEPYREFADGFVDSALEYEPAAFRHYLLPILREVGCDSPFYEPISELCEALEQFPQLDTDLIPQDSLFREFAG</sequence>
<proteinExistence type="predicted"/>
<dbReference type="Pfam" id="PF00485">
    <property type="entry name" value="PRK"/>
    <property type="match status" value="1"/>
</dbReference>
<evidence type="ECO:0000259" key="1">
    <source>
        <dbReference type="Pfam" id="PF00485"/>
    </source>
</evidence>
<evidence type="ECO:0000313" key="2">
    <source>
        <dbReference type="EMBL" id="VYS92690.1"/>
    </source>
</evidence>
<name>A0A6N2SLK9_9FIRM</name>
<dbReference type="GO" id="GO:0004849">
    <property type="term" value="F:uridine kinase activity"/>
    <property type="evidence" value="ECO:0007669"/>
    <property type="project" value="UniProtKB-EC"/>
</dbReference>
<accession>A0A6N2SLK9</accession>
<dbReference type="PANTHER" id="PTHR10285">
    <property type="entry name" value="URIDINE KINASE"/>
    <property type="match status" value="1"/>
</dbReference>
<dbReference type="InterPro" id="IPR027417">
    <property type="entry name" value="P-loop_NTPase"/>
</dbReference>